<accession>A0A2U2NC48</accession>
<feature type="transmembrane region" description="Helical" evidence="1">
    <location>
        <begin position="9"/>
        <end position="27"/>
    </location>
</feature>
<dbReference type="Proteomes" id="UP000245876">
    <property type="component" value="Unassembled WGS sequence"/>
</dbReference>
<reference evidence="2 3" key="1">
    <citation type="journal article" date="2018" name="Int. J. Syst. Evol. Microbiol.">
        <title>Bifidobacterium callitrichidarum sp. nov. from the faeces of the emperor tamarin (Saguinus imperator).</title>
        <authorList>
            <person name="Modesto M."/>
            <person name="Michelini S."/>
            <person name="Sansosti M.C."/>
            <person name="De Filippo C."/>
            <person name="Cavalieri D."/>
            <person name="Qvirist L."/>
            <person name="Andlid T."/>
            <person name="Spiezio C."/>
            <person name="Sandri C."/>
            <person name="Pascarelli S."/>
            <person name="Sgorbati B."/>
            <person name="Mattarelli P."/>
        </authorList>
    </citation>
    <scope>NUCLEOTIDE SEQUENCE [LARGE SCALE GENOMIC DNA]</scope>
    <source>
        <strain evidence="2 3">TRI 5</strain>
    </source>
</reference>
<evidence type="ECO:0000313" key="2">
    <source>
        <dbReference type="EMBL" id="PWG66667.1"/>
    </source>
</evidence>
<name>A0A2U2NC48_9BIFI</name>
<gene>
    <name evidence="2" type="ORF">DF196_01835</name>
</gene>
<proteinExistence type="predicted"/>
<evidence type="ECO:0000256" key="1">
    <source>
        <dbReference type="SAM" id="Phobius"/>
    </source>
</evidence>
<keyword evidence="1" id="KW-1133">Transmembrane helix</keyword>
<keyword evidence="1" id="KW-0812">Transmembrane</keyword>
<feature type="transmembrane region" description="Helical" evidence="1">
    <location>
        <begin position="33"/>
        <end position="58"/>
    </location>
</feature>
<sequence>MNQKIRSRIILNIIALTAWTGLGVYCLQAKPMLWMVGTILGFAMAAVTLCMLAFLVFVDHKLRMSTQVMPLMRQSVLELADWYATRTDIQTIPGISELQRKLSKEIIQFRTDNRIGPGITMKTMSAMDQLTGEKHALVLDCYLDELMEHPEHSQTVTEAYRRKQQEIS</sequence>
<dbReference type="RefSeq" id="WP_109056236.1">
    <property type="nucleotide sequence ID" value="NZ_QFFM01000003.1"/>
</dbReference>
<dbReference type="AlphaFoldDB" id="A0A2U2NC48"/>
<evidence type="ECO:0000313" key="3">
    <source>
        <dbReference type="Proteomes" id="UP000245876"/>
    </source>
</evidence>
<comment type="caution">
    <text evidence="2">The sequence shown here is derived from an EMBL/GenBank/DDBJ whole genome shotgun (WGS) entry which is preliminary data.</text>
</comment>
<dbReference type="EMBL" id="QFFM01000003">
    <property type="protein sequence ID" value="PWG66667.1"/>
    <property type="molecule type" value="Genomic_DNA"/>
</dbReference>
<organism evidence="2 3">
    <name type="scientific">Bifidobacterium callitrichidarum</name>
    <dbReference type="NCBI Taxonomy" id="2052941"/>
    <lineage>
        <taxon>Bacteria</taxon>
        <taxon>Bacillati</taxon>
        <taxon>Actinomycetota</taxon>
        <taxon>Actinomycetes</taxon>
        <taxon>Bifidobacteriales</taxon>
        <taxon>Bifidobacteriaceae</taxon>
        <taxon>Bifidobacterium</taxon>
    </lineage>
</organism>
<keyword evidence="3" id="KW-1185">Reference proteome</keyword>
<protein>
    <submittedName>
        <fullName evidence="2">Uncharacterized protein</fullName>
    </submittedName>
</protein>
<keyword evidence="1" id="KW-0472">Membrane</keyword>